<evidence type="ECO:0000259" key="1">
    <source>
        <dbReference type="SMART" id="SM00834"/>
    </source>
</evidence>
<evidence type="ECO:0000313" key="2">
    <source>
        <dbReference type="EMBL" id="SHF02572.1"/>
    </source>
</evidence>
<proteinExistence type="predicted"/>
<keyword evidence="3" id="KW-1185">Reference proteome</keyword>
<feature type="domain" description="Putative regulatory protein FmdB zinc ribbon" evidence="1">
    <location>
        <begin position="1"/>
        <end position="42"/>
    </location>
</feature>
<dbReference type="OrthoDB" id="9813321at2"/>
<dbReference type="Proteomes" id="UP000184196">
    <property type="component" value="Unassembled WGS sequence"/>
</dbReference>
<sequence length="65" mass="6780">MPIYDFQCNSCGHKFTLLVGIDERDKVSCPQCQSRDVRQLITGCAVRVKGGSCGSGQGSSGLAGG</sequence>
<evidence type="ECO:0000313" key="3">
    <source>
        <dbReference type="Proteomes" id="UP000184196"/>
    </source>
</evidence>
<dbReference type="EMBL" id="FQUW01000013">
    <property type="protein sequence ID" value="SHF02572.1"/>
    <property type="molecule type" value="Genomic_DNA"/>
</dbReference>
<dbReference type="NCBIfam" id="TIGR02605">
    <property type="entry name" value="CxxC_CxxC_SSSS"/>
    <property type="match status" value="1"/>
</dbReference>
<dbReference type="Gene3D" id="2.20.28.30">
    <property type="entry name" value="RNA polymerase ii, chain L"/>
    <property type="match status" value="1"/>
</dbReference>
<gene>
    <name evidence="2" type="ORF">SAMN02745218_01297</name>
</gene>
<name>A0A1M4YAR7_9FIRM</name>
<protein>
    <submittedName>
        <fullName evidence="2">Putative regulatory protein, FmdB family</fullName>
    </submittedName>
</protein>
<reference evidence="3" key="1">
    <citation type="submission" date="2016-11" db="EMBL/GenBank/DDBJ databases">
        <authorList>
            <person name="Varghese N."/>
            <person name="Submissions S."/>
        </authorList>
    </citation>
    <scope>NUCLEOTIDE SEQUENCE [LARGE SCALE GENOMIC DNA]</scope>
    <source>
        <strain evidence="3">DSM 11792</strain>
    </source>
</reference>
<dbReference type="Pfam" id="PF09723">
    <property type="entry name" value="Zn_ribbon_8"/>
    <property type="match status" value="1"/>
</dbReference>
<dbReference type="AlphaFoldDB" id="A0A1M4YAR7"/>
<dbReference type="SMART" id="SM00834">
    <property type="entry name" value="CxxC_CXXC_SSSS"/>
    <property type="match status" value="1"/>
</dbReference>
<accession>A0A1M4YAR7</accession>
<organism evidence="2 3">
    <name type="scientific">Desulfofundulus australicus DSM 11792</name>
    <dbReference type="NCBI Taxonomy" id="1121425"/>
    <lineage>
        <taxon>Bacteria</taxon>
        <taxon>Bacillati</taxon>
        <taxon>Bacillota</taxon>
        <taxon>Clostridia</taxon>
        <taxon>Eubacteriales</taxon>
        <taxon>Peptococcaceae</taxon>
        <taxon>Desulfofundulus</taxon>
    </lineage>
</organism>
<dbReference type="InterPro" id="IPR013429">
    <property type="entry name" value="Regulatory_FmdB_Zinc_ribbon"/>
</dbReference>
<dbReference type="RefSeq" id="WP_027357238.1">
    <property type="nucleotide sequence ID" value="NZ_FQUW01000013.1"/>
</dbReference>